<dbReference type="Pfam" id="PF12697">
    <property type="entry name" value="Abhydrolase_6"/>
    <property type="match status" value="1"/>
</dbReference>
<feature type="domain" description="AB hydrolase-1" evidence="1">
    <location>
        <begin position="8"/>
        <end position="229"/>
    </location>
</feature>
<evidence type="ECO:0000259" key="1">
    <source>
        <dbReference type="Pfam" id="PF12697"/>
    </source>
</evidence>
<dbReference type="Gene3D" id="3.40.50.1820">
    <property type="entry name" value="alpha/beta hydrolase"/>
    <property type="match status" value="1"/>
</dbReference>
<dbReference type="PRINTS" id="PR00111">
    <property type="entry name" value="ABHYDROLASE"/>
</dbReference>
<proteinExistence type="predicted"/>
<dbReference type="EMBL" id="JAFBEC010000006">
    <property type="protein sequence ID" value="MBM7633277.1"/>
    <property type="molecule type" value="Genomic_DNA"/>
</dbReference>
<dbReference type="SUPFAM" id="SSF53474">
    <property type="entry name" value="alpha/beta-Hydrolases"/>
    <property type="match status" value="1"/>
</dbReference>
<dbReference type="PANTHER" id="PTHR43194">
    <property type="entry name" value="HYDROLASE ALPHA/BETA FOLD FAMILY"/>
    <property type="match status" value="1"/>
</dbReference>
<comment type="caution">
    <text evidence="2">The sequence shown here is derived from an EMBL/GenBank/DDBJ whole genome shotgun (WGS) entry which is preliminary data.</text>
</comment>
<protein>
    <submittedName>
        <fullName evidence="2">Pimeloyl-ACP methyl ester carboxylesterase</fullName>
    </submittedName>
</protein>
<evidence type="ECO:0000313" key="2">
    <source>
        <dbReference type="EMBL" id="MBM7633277.1"/>
    </source>
</evidence>
<name>A0ABS2PCV5_9BACL</name>
<keyword evidence="3" id="KW-1185">Reference proteome</keyword>
<evidence type="ECO:0000313" key="3">
    <source>
        <dbReference type="Proteomes" id="UP000741863"/>
    </source>
</evidence>
<dbReference type="PANTHER" id="PTHR43194:SF5">
    <property type="entry name" value="PIMELOYL-[ACYL-CARRIER PROTEIN] METHYL ESTER ESTERASE"/>
    <property type="match status" value="1"/>
</dbReference>
<dbReference type="InterPro" id="IPR029058">
    <property type="entry name" value="AB_hydrolase_fold"/>
</dbReference>
<dbReference type="InterPro" id="IPR050228">
    <property type="entry name" value="Carboxylesterase_BioH"/>
</dbReference>
<organism evidence="2 3">
    <name type="scientific">Geomicrobium sediminis</name>
    <dbReference type="NCBI Taxonomy" id="1347788"/>
    <lineage>
        <taxon>Bacteria</taxon>
        <taxon>Bacillati</taxon>
        <taxon>Bacillota</taxon>
        <taxon>Bacilli</taxon>
        <taxon>Bacillales</taxon>
        <taxon>Geomicrobium</taxon>
    </lineage>
</organism>
<dbReference type="RefSeq" id="WP_204697876.1">
    <property type="nucleotide sequence ID" value="NZ_JAFBEC010000006.1"/>
</dbReference>
<dbReference type="InterPro" id="IPR000073">
    <property type="entry name" value="AB_hydrolase_1"/>
</dbReference>
<dbReference type="Proteomes" id="UP000741863">
    <property type="component" value="Unassembled WGS sequence"/>
</dbReference>
<sequence length="238" mass="27292">MENKRHLLLFLHGGGTSSWMWNEQVKFFEQDYAVWTPELPGHGMNEEKYFSIDETVDQLIRELDTVSFEQISVIGFSLGAQVALSLVSRQPERFERVVLVSMLASPLPFPTFIAKTTAMMHPLSRNRTFAKIQAKQLEVPSSDFERYFNDTQSITKSLLENIIYENSRFKLPVNVHELPFPILVMAGAKENRLIKKTMAQISNENEHVKTMMIDGAGHSLPYSHASLFNETVHRFLSQ</sequence>
<accession>A0ABS2PCV5</accession>
<reference evidence="2 3" key="1">
    <citation type="submission" date="2021-01" db="EMBL/GenBank/DDBJ databases">
        <title>Genomic Encyclopedia of Type Strains, Phase IV (KMG-IV): sequencing the most valuable type-strain genomes for metagenomic binning, comparative biology and taxonomic classification.</title>
        <authorList>
            <person name="Goeker M."/>
        </authorList>
    </citation>
    <scope>NUCLEOTIDE SEQUENCE [LARGE SCALE GENOMIC DNA]</scope>
    <source>
        <strain evidence="2 3">DSM 25540</strain>
    </source>
</reference>
<gene>
    <name evidence="2" type="ORF">JOD17_002371</name>
</gene>